<dbReference type="InterPro" id="IPR046286">
    <property type="entry name" value="DUF6323"/>
</dbReference>
<organism evidence="1 2">
    <name type="scientific">Anaeromicropila herbilytica</name>
    <dbReference type="NCBI Taxonomy" id="2785025"/>
    <lineage>
        <taxon>Bacteria</taxon>
        <taxon>Bacillati</taxon>
        <taxon>Bacillota</taxon>
        <taxon>Clostridia</taxon>
        <taxon>Lachnospirales</taxon>
        <taxon>Lachnospiraceae</taxon>
        <taxon>Anaeromicropila</taxon>
    </lineage>
</organism>
<gene>
    <name evidence="1" type="ORF">bsdtb5_19450</name>
</gene>
<keyword evidence="2" id="KW-1185">Reference proteome</keyword>
<dbReference type="EMBL" id="AP024169">
    <property type="protein sequence ID" value="BCN30650.1"/>
    <property type="molecule type" value="Genomic_DNA"/>
</dbReference>
<dbReference type="Pfam" id="PF19848">
    <property type="entry name" value="DUF6323"/>
    <property type="match status" value="1"/>
</dbReference>
<proteinExistence type="predicted"/>
<evidence type="ECO:0000313" key="1">
    <source>
        <dbReference type="EMBL" id="BCN30650.1"/>
    </source>
</evidence>
<dbReference type="Proteomes" id="UP000595897">
    <property type="component" value="Chromosome"/>
</dbReference>
<evidence type="ECO:0000313" key="2">
    <source>
        <dbReference type="Proteomes" id="UP000595897"/>
    </source>
</evidence>
<name>A0A7R7EL81_9FIRM</name>
<protein>
    <submittedName>
        <fullName evidence="1">Uncharacterized protein</fullName>
    </submittedName>
</protein>
<sequence length="157" mass="18804">MDDNKIWSLIQIQQKNEIQKVIECNEYTKKYGVILSEKDVIELYHSRKDALIEQERIELGGSILPKLIFQFCDSAYIYQDNYLEMLEGLQDIFYLYKNESLDELTDDELLEYMKEHFEEECQGSLDYLADTCLEDYCRNLREGNLRIHINRGEYEDD</sequence>
<reference evidence="1 2" key="1">
    <citation type="submission" date="2020-11" db="EMBL/GenBank/DDBJ databases">
        <title>Draft genome sequencing of a Lachnospiraceae strain isolated from anoxic soil subjected to BSD treatment.</title>
        <authorList>
            <person name="Uek A."/>
            <person name="Tonouchi A."/>
        </authorList>
    </citation>
    <scope>NUCLEOTIDE SEQUENCE [LARGE SCALE GENOMIC DNA]</scope>
    <source>
        <strain evidence="1 2">TB5</strain>
    </source>
</reference>
<dbReference type="AlphaFoldDB" id="A0A7R7EL81"/>
<accession>A0A7R7EL81</accession>
<dbReference type="KEGG" id="ahb:bsdtb5_19450"/>
<dbReference type="RefSeq" id="WP_271715854.1">
    <property type="nucleotide sequence ID" value="NZ_AP024169.1"/>
</dbReference>